<protein>
    <submittedName>
        <fullName evidence="4">Amidophosphoribosyltransferase</fullName>
    </submittedName>
</protein>
<dbReference type="Gene3D" id="3.40.50.2020">
    <property type="match status" value="1"/>
</dbReference>
<feature type="domain" description="Double zinc ribbon" evidence="3">
    <location>
        <begin position="12"/>
        <end position="71"/>
    </location>
</feature>
<evidence type="ECO:0000259" key="2">
    <source>
        <dbReference type="Pfam" id="PF00156"/>
    </source>
</evidence>
<feature type="domain" description="Phosphoribosyltransferase" evidence="2">
    <location>
        <begin position="186"/>
        <end position="242"/>
    </location>
</feature>
<dbReference type="PANTHER" id="PTHR47505:SF1">
    <property type="entry name" value="DNA UTILIZATION PROTEIN YHGH"/>
    <property type="match status" value="1"/>
</dbReference>
<comment type="caution">
    <text evidence="4">The sequence shown here is derived from an EMBL/GenBank/DDBJ whole genome shotgun (WGS) entry which is preliminary data.</text>
</comment>
<organism evidence="4 5">
    <name type="scientific">Orenia metallireducens</name>
    <dbReference type="NCBI Taxonomy" id="1413210"/>
    <lineage>
        <taxon>Bacteria</taxon>
        <taxon>Bacillati</taxon>
        <taxon>Bacillota</taxon>
        <taxon>Clostridia</taxon>
        <taxon>Halanaerobiales</taxon>
        <taxon>Halobacteroidaceae</taxon>
        <taxon>Orenia</taxon>
    </lineage>
</organism>
<accession>A0A1C0ABA9</accession>
<dbReference type="AlphaFoldDB" id="A0A1C0ABA9"/>
<dbReference type="InterPro" id="IPR029057">
    <property type="entry name" value="PRTase-like"/>
</dbReference>
<sequence length="251" mass="29222">MKVIFSKLYQGLIDLIFPKLPQCPVCGKEFNHGEINLCKRCIDKINFIKEDYCLKCGKLILPNQEFCYDCQHSNHYFDQARSVGLYDSGLKEYIKLFKYSKYRTLTEPLGDLMSSYTNRFYNINDFDIITYVPVHKKRLDERGFNQAFLLAKRIGENLKIDVESLLIRNKDTIKQSKLSRKERLRNLKSKFKIKGNINIDGKRILLVDDVYTTGATVNELSRILLNNRAESIKVITLASGRDLNLKRKCNS</sequence>
<dbReference type="InterPro" id="IPR000836">
    <property type="entry name" value="PRTase_dom"/>
</dbReference>
<name>A0A1C0ABA9_9FIRM</name>
<proteinExistence type="inferred from homology"/>
<evidence type="ECO:0000313" key="5">
    <source>
        <dbReference type="Proteomes" id="UP000093514"/>
    </source>
</evidence>
<keyword evidence="4" id="KW-0808">Transferase</keyword>
<dbReference type="OrthoDB" id="9779910at2"/>
<keyword evidence="4" id="KW-0328">Glycosyltransferase</keyword>
<reference evidence="4 5" key="2">
    <citation type="submission" date="2016-08" db="EMBL/GenBank/DDBJ databases">
        <title>Orenia metallireducens sp. nov. strain Z6, a Novel Metal-reducing Firmicute from the Deep Subsurface.</title>
        <authorList>
            <person name="Maxim B.I."/>
            <person name="Kenneth K."/>
            <person name="Flynn T.M."/>
            <person name="Oloughlin E.J."/>
            <person name="Locke R.A."/>
            <person name="Weber J.R."/>
            <person name="Egan S.M."/>
            <person name="Mackie R.I."/>
            <person name="Cann I.K."/>
        </authorList>
    </citation>
    <scope>NUCLEOTIDE SEQUENCE [LARGE SCALE GENOMIC DNA]</scope>
    <source>
        <strain evidence="4 5">Z6</strain>
    </source>
</reference>
<dbReference type="Proteomes" id="UP000093514">
    <property type="component" value="Unassembled WGS sequence"/>
</dbReference>
<dbReference type="InterPro" id="IPR051910">
    <property type="entry name" value="ComF/GntX_DNA_util-trans"/>
</dbReference>
<comment type="similarity">
    <text evidence="1">Belongs to the ComF/GntX family.</text>
</comment>
<dbReference type="Pfam" id="PF18912">
    <property type="entry name" value="DZR_2"/>
    <property type="match status" value="1"/>
</dbReference>
<dbReference type="RefSeq" id="WP_068715594.1">
    <property type="nucleotide sequence ID" value="NZ_LWDV01000007.1"/>
</dbReference>
<dbReference type="Pfam" id="PF00156">
    <property type="entry name" value="Pribosyltran"/>
    <property type="match status" value="1"/>
</dbReference>
<evidence type="ECO:0000313" key="4">
    <source>
        <dbReference type="EMBL" id="OCL27646.1"/>
    </source>
</evidence>
<gene>
    <name evidence="4" type="ORF">U472_03595</name>
</gene>
<dbReference type="InterPro" id="IPR044005">
    <property type="entry name" value="DZR_2"/>
</dbReference>
<keyword evidence="5" id="KW-1185">Reference proteome</keyword>
<dbReference type="CDD" id="cd06223">
    <property type="entry name" value="PRTases_typeI"/>
    <property type="match status" value="1"/>
</dbReference>
<dbReference type="EMBL" id="LWDV01000007">
    <property type="protein sequence ID" value="OCL27646.1"/>
    <property type="molecule type" value="Genomic_DNA"/>
</dbReference>
<reference evidence="5" key="1">
    <citation type="submission" date="2016-07" db="EMBL/GenBank/DDBJ databases">
        <authorList>
            <person name="Florea S."/>
            <person name="Webb J.S."/>
            <person name="Jaromczyk J."/>
            <person name="Schardl C.L."/>
        </authorList>
    </citation>
    <scope>NUCLEOTIDE SEQUENCE [LARGE SCALE GENOMIC DNA]</scope>
    <source>
        <strain evidence="5">Z6</strain>
    </source>
</reference>
<dbReference type="GO" id="GO:0016757">
    <property type="term" value="F:glycosyltransferase activity"/>
    <property type="evidence" value="ECO:0007669"/>
    <property type="project" value="UniProtKB-KW"/>
</dbReference>
<evidence type="ECO:0000259" key="3">
    <source>
        <dbReference type="Pfam" id="PF18912"/>
    </source>
</evidence>
<dbReference type="PANTHER" id="PTHR47505">
    <property type="entry name" value="DNA UTILIZATION PROTEIN YHGH"/>
    <property type="match status" value="1"/>
</dbReference>
<dbReference type="SUPFAM" id="SSF53271">
    <property type="entry name" value="PRTase-like"/>
    <property type="match status" value="1"/>
</dbReference>
<evidence type="ECO:0000256" key="1">
    <source>
        <dbReference type="ARBA" id="ARBA00008007"/>
    </source>
</evidence>